<accession>A0A831PRI1</accession>
<dbReference type="GO" id="GO:0005829">
    <property type="term" value="C:cytosol"/>
    <property type="evidence" value="ECO:0007669"/>
    <property type="project" value="TreeGrafter"/>
</dbReference>
<dbReference type="SMART" id="SM00530">
    <property type="entry name" value="HTH_XRE"/>
    <property type="match status" value="1"/>
</dbReference>
<dbReference type="CDD" id="cd00093">
    <property type="entry name" value="HTH_XRE"/>
    <property type="match status" value="1"/>
</dbReference>
<dbReference type="PANTHER" id="PTHR46797:SF1">
    <property type="entry name" value="METHYLPHOSPHONATE SYNTHASE"/>
    <property type="match status" value="1"/>
</dbReference>
<gene>
    <name evidence="3" type="ORF">ENN90_14290</name>
</gene>
<dbReference type="EMBL" id="DSDK01000802">
    <property type="protein sequence ID" value="HDR52763.1"/>
    <property type="molecule type" value="Genomic_DNA"/>
</dbReference>
<protein>
    <submittedName>
        <fullName evidence="3">XRE family transcriptional regulator</fullName>
    </submittedName>
</protein>
<dbReference type="PANTHER" id="PTHR46797">
    <property type="entry name" value="HTH-TYPE TRANSCRIPTIONAL REGULATOR"/>
    <property type="match status" value="1"/>
</dbReference>
<dbReference type="Proteomes" id="UP000886047">
    <property type="component" value="Unassembled WGS sequence"/>
</dbReference>
<comment type="caution">
    <text evidence="3">The sequence shown here is derived from an EMBL/GenBank/DDBJ whole genome shotgun (WGS) entry which is preliminary data.</text>
</comment>
<evidence type="ECO:0000313" key="3">
    <source>
        <dbReference type="EMBL" id="HDR52763.1"/>
    </source>
</evidence>
<dbReference type="InterPro" id="IPR050807">
    <property type="entry name" value="TransReg_Diox_bact_type"/>
</dbReference>
<evidence type="ECO:0000256" key="1">
    <source>
        <dbReference type="ARBA" id="ARBA00023125"/>
    </source>
</evidence>
<dbReference type="SUPFAM" id="SSF47413">
    <property type="entry name" value="lambda repressor-like DNA-binding domains"/>
    <property type="match status" value="1"/>
</dbReference>
<dbReference type="GO" id="GO:0003677">
    <property type="term" value="F:DNA binding"/>
    <property type="evidence" value="ECO:0007669"/>
    <property type="project" value="UniProtKB-KW"/>
</dbReference>
<name>A0A831PRI1_9BACT</name>
<dbReference type="Gene3D" id="1.10.260.40">
    <property type="entry name" value="lambda repressor-like DNA-binding domains"/>
    <property type="match status" value="1"/>
</dbReference>
<dbReference type="InterPro" id="IPR001387">
    <property type="entry name" value="Cro/C1-type_HTH"/>
</dbReference>
<evidence type="ECO:0000259" key="2">
    <source>
        <dbReference type="PROSITE" id="PS50943"/>
    </source>
</evidence>
<dbReference type="InterPro" id="IPR010982">
    <property type="entry name" value="Lambda_DNA-bd_dom_sf"/>
</dbReference>
<dbReference type="PROSITE" id="PS50943">
    <property type="entry name" value="HTH_CROC1"/>
    <property type="match status" value="1"/>
</dbReference>
<dbReference type="Pfam" id="PF01381">
    <property type="entry name" value="HTH_3"/>
    <property type="match status" value="1"/>
</dbReference>
<dbReference type="AlphaFoldDB" id="A0A831PRI1"/>
<proteinExistence type="predicted"/>
<dbReference type="GO" id="GO:0003700">
    <property type="term" value="F:DNA-binding transcription factor activity"/>
    <property type="evidence" value="ECO:0007669"/>
    <property type="project" value="TreeGrafter"/>
</dbReference>
<organism evidence="3">
    <name type="scientific">Mariniphaga anaerophila</name>
    <dbReference type="NCBI Taxonomy" id="1484053"/>
    <lineage>
        <taxon>Bacteria</taxon>
        <taxon>Pseudomonadati</taxon>
        <taxon>Bacteroidota</taxon>
        <taxon>Bacteroidia</taxon>
        <taxon>Marinilabiliales</taxon>
        <taxon>Prolixibacteraceae</taxon>
        <taxon>Mariniphaga</taxon>
    </lineage>
</organism>
<feature type="domain" description="HTH cro/C1-type" evidence="2">
    <location>
        <begin position="9"/>
        <end position="63"/>
    </location>
</feature>
<keyword evidence="1" id="KW-0238">DNA-binding</keyword>
<sequence length="108" mass="12439">MHVIFGQYIRKLRTDKGLTLTQLAAMLGLDSANLSKIENGKRDFDAKRLEKLSAALHIDFEKLKAEYYSDFVAQKLYESKCNEEILALAEKKVRYLKEKNSRQGTLNL</sequence>
<reference evidence="3" key="1">
    <citation type="journal article" date="2020" name="mSystems">
        <title>Genome- and Community-Level Interaction Insights into Carbon Utilization and Element Cycling Functions of Hydrothermarchaeota in Hydrothermal Sediment.</title>
        <authorList>
            <person name="Zhou Z."/>
            <person name="Liu Y."/>
            <person name="Xu W."/>
            <person name="Pan J."/>
            <person name="Luo Z.H."/>
            <person name="Li M."/>
        </authorList>
    </citation>
    <scope>NUCLEOTIDE SEQUENCE [LARGE SCALE GENOMIC DNA]</scope>
    <source>
        <strain evidence="3">SpSt-1217</strain>
    </source>
</reference>